<evidence type="ECO:0000256" key="1">
    <source>
        <dbReference type="SAM" id="Phobius"/>
    </source>
</evidence>
<proteinExistence type="predicted"/>
<feature type="transmembrane region" description="Helical" evidence="1">
    <location>
        <begin position="121"/>
        <end position="141"/>
    </location>
</feature>
<reference evidence="2 5" key="2">
    <citation type="submission" date="2021-01" db="EMBL/GenBank/DDBJ databases">
        <title>Whole genome shotgun sequence of Actinoplanes lobatus NBRC 12513.</title>
        <authorList>
            <person name="Komaki H."/>
            <person name="Tamura T."/>
        </authorList>
    </citation>
    <scope>NUCLEOTIDE SEQUENCE [LARGE SCALE GENOMIC DNA]</scope>
    <source>
        <strain evidence="2 5">NBRC 12513</strain>
    </source>
</reference>
<dbReference type="RefSeq" id="WP_188122240.1">
    <property type="nucleotide sequence ID" value="NZ_BOMP01000031.1"/>
</dbReference>
<dbReference type="Proteomes" id="UP000590511">
    <property type="component" value="Unassembled WGS sequence"/>
</dbReference>
<feature type="transmembrane region" description="Helical" evidence="1">
    <location>
        <begin position="12"/>
        <end position="33"/>
    </location>
</feature>
<comment type="caution">
    <text evidence="3">The sequence shown here is derived from an EMBL/GenBank/DDBJ whole genome shotgun (WGS) entry which is preliminary data.</text>
</comment>
<name>A0A7W7HGA9_9ACTN</name>
<evidence type="ECO:0000313" key="4">
    <source>
        <dbReference type="Proteomes" id="UP000590511"/>
    </source>
</evidence>
<sequence>MRLTTKQRLVGVERVCWVIGLVLIGSGLFHLAVFAVDGGPWQGPVSWRKPITFGLSFGLTLLTVVWLSAYLPLSGRRRGWLLGIFAVDCCAEVAGITLQAWRHVPSHLNRETGFDSAVSTVLAVGGGVLVVVLGLLVLAAFRARTAPSMRLALRAGFVFLLIGLLSGAAMIARGVITVNGGDQQRGYEVAGFLKPVHALGLHGVLVLPALAWLLSRTGWDETRRTRTVAVAVAVYGAAVAAAAAYPLV</sequence>
<dbReference type="Proteomes" id="UP000631312">
    <property type="component" value="Unassembled WGS sequence"/>
</dbReference>
<organism evidence="3 4">
    <name type="scientific">Actinoplanes lobatus</name>
    <dbReference type="NCBI Taxonomy" id="113568"/>
    <lineage>
        <taxon>Bacteria</taxon>
        <taxon>Bacillati</taxon>
        <taxon>Actinomycetota</taxon>
        <taxon>Actinomycetes</taxon>
        <taxon>Micromonosporales</taxon>
        <taxon>Micromonosporaceae</taxon>
        <taxon>Actinoplanes</taxon>
    </lineage>
</organism>
<protein>
    <submittedName>
        <fullName evidence="3">Uncharacterized protein</fullName>
    </submittedName>
</protein>
<evidence type="ECO:0000313" key="3">
    <source>
        <dbReference type="EMBL" id="MBB4750010.1"/>
    </source>
</evidence>
<keyword evidence="1" id="KW-0812">Transmembrane</keyword>
<keyword evidence="5" id="KW-1185">Reference proteome</keyword>
<keyword evidence="1" id="KW-0472">Membrane</keyword>
<keyword evidence="1" id="KW-1133">Transmembrane helix</keyword>
<gene>
    <name evidence="2" type="ORF">Alo02nite_19980</name>
    <name evidence="3" type="ORF">BJ964_004171</name>
</gene>
<dbReference type="EMBL" id="BOMP01000031">
    <property type="protein sequence ID" value="GIE39100.1"/>
    <property type="molecule type" value="Genomic_DNA"/>
</dbReference>
<feature type="transmembrane region" description="Helical" evidence="1">
    <location>
        <begin position="227"/>
        <end position="247"/>
    </location>
</feature>
<evidence type="ECO:0000313" key="2">
    <source>
        <dbReference type="EMBL" id="GIE39100.1"/>
    </source>
</evidence>
<evidence type="ECO:0000313" key="5">
    <source>
        <dbReference type="Proteomes" id="UP000631312"/>
    </source>
</evidence>
<feature type="transmembrane region" description="Helical" evidence="1">
    <location>
        <begin position="80"/>
        <end position="101"/>
    </location>
</feature>
<dbReference type="AlphaFoldDB" id="A0A7W7HGA9"/>
<dbReference type="EMBL" id="JACHNC010000001">
    <property type="protein sequence ID" value="MBB4750010.1"/>
    <property type="molecule type" value="Genomic_DNA"/>
</dbReference>
<reference evidence="3 4" key="1">
    <citation type="submission" date="2020-08" db="EMBL/GenBank/DDBJ databases">
        <title>Sequencing the genomes of 1000 actinobacteria strains.</title>
        <authorList>
            <person name="Klenk H.-P."/>
        </authorList>
    </citation>
    <scope>NUCLEOTIDE SEQUENCE [LARGE SCALE GENOMIC DNA]</scope>
    <source>
        <strain evidence="3 4">DSM 43150</strain>
    </source>
</reference>
<accession>A0A7W7HGA9</accession>
<feature type="transmembrane region" description="Helical" evidence="1">
    <location>
        <begin position="153"/>
        <end position="176"/>
    </location>
</feature>
<feature type="transmembrane region" description="Helical" evidence="1">
    <location>
        <begin position="53"/>
        <end position="73"/>
    </location>
</feature>
<feature type="transmembrane region" description="Helical" evidence="1">
    <location>
        <begin position="196"/>
        <end position="215"/>
    </location>
</feature>